<name>A0A2U9IW49_9CREN</name>
<evidence type="ECO:0000256" key="1">
    <source>
        <dbReference type="SAM" id="MobiDB-lite"/>
    </source>
</evidence>
<proteinExistence type="predicted"/>
<dbReference type="RefSeq" id="WP_110369596.1">
    <property type="nucleotide sequence ID" value="NZ_CP029287.2"/>
</dbReference>
<dbReference type="GeneID" id="36836060"/>
<gene>
    <name evidence="2" type="ORF">DFR87_11920</name>
</gene>
<evidence type="ECO:0000313" key="2">
    <source>
        <dbReference type="EMBL" id="AWS00267.1"/>
    </source>
</evidence>
<dbReference type="STRING" id="1293036.GCA_001315825_02112"/>
<keyword evidence="3" id="KW-1185">Reference proteome</keyword>
<organism evidence="2 3">
    <name type="scientific">Metallosphaera hakonensis JCM 8857 = DSM 7519</name>
    <dbReference type="NCBI Taxonomy" id="1293036"/>
    <lineage>
        <taxon>Archaea</taxon>
        <taxon>Thermoproteota</taxon>
        <taxon>Thermoprotei</taxon>
        <taxon>Sulfolobales</taxon>
        <taxon>Sulfolobaceae</taxon>
        <taxon>Metallosphaera</taxon>
    </lineage>
</organism>
<dbReference type="AlphaFoldDB" id="A0A2U9IW49"/>
<sequence length="126" mass="14841">MKRVLRIPRFSKEGREGKPKTLELLMDSPTTNDKGFPQEAKLLLVIDDGKNRVGFQLNTAEAALLYQRLWYVLNETAKEYIQVEEKTRKNYQSTKKGRETTDYEMDDQREEIPPEYFDDIPPEEPQ</sequence>
<evidence type="ECO:0000313" key="3">
    <source>
        <dbReference type="Proteomes" id="UP000247586"/>
    </source>
</evidence>
<dbReference type="OrthoDB" id="43553at2157"/>
<accession>A0A2U9IW49</accession>
<reference evidence="2 3" key="1">
    <citation type="submission" date="2018-05" db="EMBL/GenBank/DDBJ databases">
        <title>Complete Genome Sequences of Extremely Thermoacidophilic, Metal-Mobilizing Type-Strain Members of the Archaeal Family Sulfolobaceae: Acidianus brierleyi DSM-1651T, Acidianus sulfidivorans DSM-18786T, Metallosphaera hakonensis DSM-7519T, and Metallosphaera prunae DSM-10039T.</title>
        <authorList>
            <person name="Counts J.A."/>
            <person name="Kelly R.M."/>
        </authorList>
    </citation>
    <scope>NUCLEOTIDE SEQUENCE [LARGE SCALE GENOMIC DNA]</scope>
    <source>
        <strain evidence="2 3">HO1-1</strain>
    </source>
</reference>
<reference evidence="3" key="2">
    <citation type="submission" date="2020-03" db="EMBL/GenBank/DDBJ databases">
        <title>Complete Genome Sequences of Extremely Thermoacidophilic, Metal-Mobilizing Type-Strain Members of the Archaeal Family Sulfolobaceae: Acidianus brierleyi DSM-1651T, Acidianus sulfidivorans DSM-18786T, Metallosphaera hakonensis DSM-7519T, and Metallosphaera prunae DSM-10039T.</title>
        <authorList>
            <person name="Counts J.A."/>
            <person name="Kelly R.M."/>
        </authorList>
    </citation>
    <scope>NUCLEOTIDE SEQUENCE [LARGE SCALE GENOMIC DNA]</scope>
    <source>
        <strain evidence="3">HO1-1</strain>
    </source>
</reference>
<feature type="region of interest" description="Disordered" evidence="1">
    <location>
        <begin position="87"/>
        <end position="126"/>
    </location>
</feature>
<dbReference type="KEGG" id="mhk:DFR87_11920"/>
<dbReference type="Proteomes" id="UP000247586">
    <property type="component" value="Chromosome"/>
</dbReference>
<dbReference type="EMBL" id="CP029287">
    <property type="protein sequence ID" value="AWS00267.1"/>
    <property type="molecule type" value="Genomic_DNA"/>
</dbReference>
<protein>
    <submittedName>
        <fullName evidence="2">Uncharacterized protein</fullName>
    </submittedName>
</protein>
<feature type="compositionally biased region" description="Acidic residues" evidence="1">
    <location>
        <begin position="116"/>
        <end position="126"/>
    </location>
</feature>
<reference evidence="3" key="3">
    <citation type="submission" date="2020-03" db="EMBL/GenBank/DDBJ databases">
        <title>Sequencing and Assembly of Multiple Reported Metal-Biooxidizing Members of the Extremely Thermoacidophilic Archaeal Family Sulfolobaceae.</title>
        <authorList>
            <person name="Counts J.A."/>
            <person name="Kelly R.M."/>
        </authorList>
    </citation>
    <scope>NUCLEOTIDE SEQUENCE [LARGE SCALE GENOMIC DNA]</scope>
    <source>
        <strain evidence="3">HO1-1</strain>
    </source>
</reference>